<name>A0A501X1V7_9GAMM</name>
<dbReference type="OrthoDB" id="5296814at2"/>
<feature type="chain" id="PRO_5021483007" evidence="1">
    <location>
        <begin position="29"/>
        <end position="191"/>
    </location>
</feature>
<organism evidence="2 3">
    <name type="scientific">Maribrevibacterium harenarium</name>
    <dbReference type="NCBI Taxonomy" id="2589817"/>
    <lineage>
        <taxon>Bacteria</taxon>
        <taxon>Pseudomonadati</taxon>
        <taxon>Pseudomonadota</taxon>
        <taxon>Gammaproteobacteria</taxon>
        <taxon>Oceanospirillales</taxon>
        <taxon>Oceanospirillaceae</taxon>
        <taxon>Maribrevibacterium</taxon>
    </lineage>
</organism>
<dbReference type="InterPro" id="IPR036909">
    <property type="entry name" value="Cyt_c-like_dom_sf"/>
</dbReference>
<dbReference type="GO" id="GO:0016301">
    <property type="term" value="F:kinase activity"/>
    <property type="evidence" value="ECO:0007669"/>
    <property type="project" value="UniProtKB-KW"/>
</dbReference>
<dbReference type="Pfam" id="PF09626">
    <property type="entry name" value="DHC"/>
    <property type="match status" value="1"/>
</dbReference>
<keyword evidence="2" id="KW-0808">Transferase</keyword>
<feature type="signal peptide" evidence="1">
    <location>
        <begin position="1"/>
        <end position="28"/>
    </location>
</feature>
<keyword evidence="3" id="KW-1185">Reference proteome</keyword>
<gene>
    <name evidence="2" type="ORF">FJM67_04135</name>
</gene>
<keyword evidence="2" id="KW-0418">Kinase</keyword>
<dbReference type="Proteomes" id="UP000315901">
    <property type="component" value="Unassembled WGS sequence"/>
</dbReference>
<protein>
    <submittedName>
        <fullName evidence="2">Diacylglycerol kinase</fullName>
    </submittedName>
</protein>
<dbReference type="RefSeq" id="WP_140587409.1">
    <property type="nucleotide sequence ID" value="NZ_VFRR01000005.1"/>
</dbReference>
<dbReference type="Gene3D" id="1.10.760.10">
    <property type="entry name" value="Cytochrome c-like domain"/>
    <property type="match status" value="1"/>
</dbReference>
<dbReference type="InterPro" id="IPR018588">
    <property type="entry name" value="Dihaem_cytochrome-c"/>
</dbReference>
<evidence type="ECO:0000256" key="1">
    <source>
        <dbReference type="SAM" id="SignalP"/>
    </source>
</evidence>
<dbReference type="GO" id="GO:0020037">
    <property type="term" value="F:heme binding"/>
    <property type="evidence" value="ECO:0007669"/>
    <property type="project" value="InterPro"/>
</dbReference>
<dbReference type="AlphaFoldDB" id="A0A501X1V7"/>
<dbReference type="EMBL" id="VFRR01000005">
    <property type="protein sequence ID" value="TPE54457.1"/>
    <property type="molecule type" value="Genomic_DNA"/>
</dbReference>
<reference evidence="2 3" key="1">
    <citation type="submission" date="2019-06" db="EMBL/GenBank/DDBJ databases">
        <title>A novel bacterium of genus Marinomonas, isolated from coastal sand.</title>
        <authorList>
            <person name="Huang H."/>
            <person name="Mo K."/>
            <person name="Hu Y."/>
        </authorList>
    </citation>
    <scope>NUCLEOTIDE SEQUENCE [LARGE SCALE GENOMIC DNA]</scope>
    <source>
        <strain evidence="2 3">HB171799</strain>
    </source>
</reference>
<evidence type="ECO:0000313" key="2">
    <source>
        <dbReference type="EMBL" id="TPE54457.1"/>
    </source>
</evidence>
<dbReference type="GO" id="GO:0009055">
    <property type="term" value="F:electron transfer activity"/>
    <property type="evidence" value="ECO:0007669"/>
    <property type="project" value="InterPro"/>
</dbReference>
<proteinExistence type="predicted"/>
<comment type="caution">
    <text evidence="2">The sequence shown here is derived from an EMBL/GenBank/DDBJ whole genome shotgun (WGS) entry which is preliminary data.</text>
</comment>
<accession>A0A501X1V7</accession>
<sequence length="191" mass="20984">MQTANMTNNIKKLSLITLVVAASSTAMASDGGFFSNVFGGNGYQPTGQGQEIYQEECSACHLAYPAPLQTKDKWLKIMSSLDDHFGDNAELAAETQKTITDYLIANAADTNGESSKLSKFARRSRDNGSLRITDLEGFKRKHDEIDKMRMVVNNPDVGSFSQCSACHGDNAQKGIFDEDTVKIPNFARWDD</sequence>
<evidence type="ECO:0000313" key="3">
    <source>
        <dbReference type="Proteomes" id="UP000315901"/>
    </source>
</evidence>
<keyword evidence="1" id="KW-0732">Signal</keyword>